<sequence>MGKKRKSIATSLDEVDRTICRYVVHLAKSGTDRLRMLISHVLANCNGSAGKMLESMNQIRFSSLLKDKLRKKIISGFGSSLIELFELVFRKKSISGFGDNKREDQELQQWISSVTFRFVLL</sequence>
<name>A0A7J8SD29_GOSDV</name>
<gene>
    <name evidence="1" type="ORF">Godav_009397</name>
</gene>
<dbReference type="Proteomes" id="UP000593561">
    <property type="component" value="Unassembled WGS sequence"/>
</dbReference>
<comment type="caution">
    <text evidence="1">The sequence shown here is derived from an EMBL/GenBank/DDBJ whole genome shotgun (WGS) entry which is preliminary data.</text>
</comment>
<protein>
    <submittedName>
        <fullName evidence="1">Uncharacterized protein</fullName>
    </submittedName>
</protein>
<proteinExistence type="predicted"/>
<dbReference type="EMBL" id="JABFAC010000009">
    <property type="protein sequence ID" value="MBA0623979.1"/>
    <property type="molecule type" value="Genomic_DNA"/>
</dbReference>
<organism evidence="1 2">
    <name type="scientific">Gossypium davidsonii</name>
    <name type="common">Davidson's cotton</name>
    <name type="synonym">Gossypium klotzschianum subsp. davidsonii</name>
    <dbReference type="NCBI Taxonomy" id="34287"/>
    <lineage>
        <taxon>Eukaryota</taxon>
        <taxon>Viridiplantae</taxon>
        <taxon>Streptophyta</taxon>
        <taxon>Embryophyta</taxon>
        <taxon>Tracheophyta</taxon>
        <taxon>Spermatophyta</taxon>
        <taxon>Magnoliopsida</taxon>
        <taxon>eudicotyledons</taxon>
        <taxon>Gunneridae</taxon>
        <taxon>Pentapetalae</taxon>
        <taxon>rosids</taxon>
        <taxon>malvids</taxon>
        <taxon>Malvales</taxon>
        <taxon>Malvaceae</taxon>
        <taxon>Malvoideae</taxon>
        <taxon>Gossypium</taxon>
    </lineage>
</organism>
<accession>A0A7J8SD29</accession>
<reference evidence="1 2" key="1">
    <citation type="journal article" date="2019" name="Genome Biol. Evol.">
        <title>Insights into the evolution of the New World diploid cottons (Gossypium, subgenus Houzingenia) based on genome sequencing.</title>
        <authorList>
            <person name="Grover C.E."/>
            <person name="Arick M.A. 2nd"/>
            <person name="Thrash A."/>
            <person name="Conover J.L."/>
            <person name="Sanders W.S."/>
            <person name="Peterson D.G."/>
            <person name="Frelichowski J.E."/>
            <person name="Scheffler J.A."/>
            <person name="Scheffler B.E."/>
            <person name="Wendel J.F."/>
        </authorList>
    </citation>
    <scope>NUCLEOTIDE SEQUENCE [LARGE SCALE GENOMIC DNA]</scope>
    <source>
        <strain evidence="1">27</strain>
        <tissue evidence="1">Leaf</tissue>
    </source>
</reference>
<evidence type="ECO:0000313" key="2">
    <source>
        <dbReference type="Proteomes" id="UP000593561"/>
    </source>
</evidence>
<dbReference type="AlphaFoldDB" id="A0A7J8SD29"/>
<evidence type="ECO:0000313" key="1">
    <source>
        <dbReference type="EMBL" id="MBA0623979.1"/>
    </source>
</evidence>
<keyword evidence="2" id="KW-1185">Reference proteome</keyword>